<gene>
    <name evidence="1" type="ORF">OUO13_16680</name>
</gene>
<sequence>MTNPVTVRYMSRSELESLMYSLTAASNNEQAQLFEAIARRLLEIMEQESRR</sequence>
<proteinExistence type="predicted"/>
<evidence type="ECO:0000313" key="1">
    <source>
        <dbReference type="EMBL" id="MCY0966818.1"/>
    </source>
</evidence>
<comment type="caution">
    <text evidence="1">The sequence shown here is derived from an EMBL/GenBank/DDBJ whole genome shotgun (WGS) entry which is preliminary data.</text>
</comment>
<organism evidence="1 2">
    <name type="scientific">Parathalassolituus penaei</name>
    <dbReference type="NCBI Taxonomy" id="2997323"/>
    <lineage>
        <taxon>Bacteria</taxon>
        <taxon>Pseudomonadati</taxon>
        <taxon>Pseudomonadota</taxon>
        <taxon>Gammaproteobacteria</taxon>
        <taxon>Oceanospirillales</taxon>
        <taxon>Oceanospirillaceae</taxon>
        <taxon>Parathalassolituus</taxon>
    </lineage>
</organism>
<dbReference type="EMBL" id="JAPNOA010000056">
    <property type="protein sequence ID" value="MCY0966818.1"/>
    <property type="molecule type" value="Genomic_DNA"/>
</dbReference>
<evidence type="ECO:0000313" key="2">
    <source>
        <dbReference type="Proteomes" id="UP001150830"/>
    </source>
</evidence>
<accession>A0A9X3IV32</accession>
<dbReference type="Proteomes" id="UP001150830">
    <property type="component" value="Unassembled WGS sequence"/>
</dbReference>
<dbReference type="AlphaFoldDB" id="A0A9X3IV32"/>
<protein>
    <submittedName>
        <fullName evidence="1">Cell developmental protein SirA</fullName>
    </submittedName>
</protein>
<reference evidence="1" key="1">
    <citation type="submission" date="2022-11" db="EMBL/GenBank/DDBJ databases">
        <title>Parathalassolutuus dongxingensis gen. nov., sp. nov., a novel member of family Oceanospirillaceae isolated from a coastal shrimp pond in Guangxi, China.</title>
        <authorList>
            <person name="Chen H."/>
        </authorList>
    </citation>
    <scope>NUCLEOTIDE SEQUENCE</scope>
    <source>
        <strain evidence="1">G-43</strain>
    </source>
</reference>
<name>A0A9X3IV32_9GAMM</name>
<dbReference type="RefSeq" id="WP_283175014.1">
    <property type="nucleotide sequence ID" value="NZ_JAPNOA010000056.1"/>
</dbReference>
<keyword evidence="2" id="KW-1185">Reference proteome</keyword>